<feature type="compositionally biased region" description="Polar residues" evidence="2">
    <location>
        <begin position="600"/>
        <end position="620"/>
    </location>
</feature>
<feature type="coiled-coil region" evidence="1">
    <location>
        <begin position="103"/>
        <end position="130"/>
    </location>
</feature>
<organism evidence="3">
    <name type="scientific">Percolomonas cosmopolitus</name>
    <dbReference type="NCBI Taxonomy" id="63605"/>
    <lineage>
        <taxon>Eukaryota</taxon>
        <taxon>Discoba</taxon>
        <taxon>Heterolobosea</taxon>
        <taxon>Tetramitia</taxon>
        <taxon>Eutetramitia</taxon>
        <taxon>Percolomonadidae</taxon>
        <taxon>Percolomonas</taxon>
    </lineage>
</organism>
<feature type="region of interest" description="Disordered" evidence="2">
    <location>
        <begin position="600"/>
        <end position="676"/>
    </location>
</feature>
<dbReference type="EMBL" id="HBGD01009871">
    <property type="protein sequence ID" value="CAD9084858.1"/>
    <property type="molecule type" value="Transcribed_RNA"/>
</dbReference>
<feature type="coiled-coil region" evidence="1">
    <location>
        <begin position="184"/>
        <end position="293"/>
    </location>
</feature>
<evidence type="ECO:0000256" key="1">
    <source>
        <dbReference type="SAM" id="Coils"/>
    </source>
</evidence>
<keyword evidence="1" id="KW-0175">Coiled coil</keyword>
<proteinExistence type="predicted"/>
<evidence type="ECO:0000256" key="2">
    <source>
        <dbReference type="SAM" id="MobiDB-lite"/>
    </source>
</evidence>
<reference evidence="3" key="1">
    <citation type="submission" date="2021-01" db="EMBL/GenBank/DDBJ databases">
        <authorList>
            <person name="Corre E."/>
            <person name="Pelletier E."/>
            <person name="Niang G."/>
            <person name="Scheremetjew M."/>
            <person name="Finn R."/>
            <person name="Kale V."/>
            <person name="Holt S."/>
            <person name="Cochrane G."/>
            <person name="Meng A."/>
            <person name="Brown T."/>
            <person name="Cohen L."/>
        </authorList>
    </citation>
    <scope>NUCLEOTIDE SEQUENCE</scope>
    <source>
        <strain evidence="3">WS</strain>
    </source>
</reference>
<evidence type="ECO:0000313" key="3">
    <source>
        <dbReference type="EMBL" id="CAD9084858.1"/>
    </source>
</evidence>
<feature type="compositionally biased region" description="Polar residues" evidence="2">
    <location>
        <begin position="48"/>
        <end position="74"/>
    </location>
</feature>
<protein>
    <submittedName>
        <fullName evidence="3">Uncharacterized protein</fullName>
    </submittedName>
</protein>
<feature type="region of interest" description="Disordered" evidence="2">
    <location>
        <begin position="1"/>
        <end position="74"/>
    </location>
</feature>
<feature type="coiled-coil region" evidence="1">
    <location>
        <begin position="350"/>
        <end position="438"/>
    </location>
</feature>
<feature type="coiled-coil region" evidence="1">
    <location>
        <begin position="473"/>
        <end position="584"/>
    </location>
</feature>
<name>A0A7S1KTZ9_9EUKA</name>
<dbReference type="AlphaFoldDB" id="A0A7S1KTZ9"/>
<feature type="compositionally biased region" description="Polar residues" evidence="2">
    <location>
        <begin position="654"/>
        <end position="667"/>
    </location>
</feature>
<gene>
    <name evidence="3" type="ORF">PCOS0759_LOCUS8112</name>
</gene>
<sequence length="689" mass="79660">MPSKGKSPSPLTISKAPTSEKVSKPSASSRAPTSSASGTKQKSAKSLRVNSNTSKAAENSETPTTATSNVSNGGTEELNALRKQVAELKTLNQTYVYQISSLENQHGKELENLKNELVTQRRANKEMEKKVSRVDEVESAIIKLYLEMKDRSTEVTEDNYEQLRMIEEQKHIQKLKSENPLIVLDKLKATLRNLISFKEDYENELKDQIHRKMTDAEVKLKETKQRCRQLETEKEEYKINAARAIQEKNEALESKREIIDESNIRMRRLQKDNERLIDEIKKGEQIINDLNQKLDNRDKILRHREIQLMRITQLESQIQKTKLKHQFDQNKVKSEMFKSRQSYERQLSHFNKIKAEKKDLEDALQKMAAKVQSLMKDANRTRVIDLEKKEDVQMRSLEKLEKENVDYKQDNKKMKIQIENLKKDNKKMKEEYEKIFMAALNEKKKKQTDHQRAVKQEIVLHARENAQKSPHITEYYKKRLKEKEKEVEELTKRVRRMILSEHRGSIMEKNFELERTRLQSEVKTLKKMFVPKDSALQFKHQYSKHSAAELRMRNQELEERLRDYENLKAANVTQTQAYNRLQQRQQSMMNQMMDLGGMQNGDNVDDTLSNISDGLDSPNSPAGVGVNRGRSVWGSGAHTPKARRASFGGGSARQRPQSAGSSRTRPVSASGKKIRLGSTYSSVKVGSLL</sequence>
<feature type="compositionally biased region" description="Low complexity" evidence="2">
    <location>
        <begin position="24"/>
        <end position="37"/>
    </location>
</feature>
<accession>A0A7S1KTZ9</accession>